<dbReference type="EMBL" id="RYZH01000007">
    <property type="protein sequence ID" value="RUL88809.1"/>
    <property type="molecule type" value="Genomic_DNA"/>
</dbReference>
<reference evidence="2 3" key="1">
    <citation type="submission" date="2018-12" db="EMBL/GenBank/DDBJ databases">
        <authorList>
            <person name="Toschakov S.V."/>
        </authorList>
    </citation>
    <scope>NUCLEOTIDE SEQUENCE [LARGE SCALE GENOMIC DNA]</scope>
    <source>
        <strain evidence="2 3">GM2012</strain>
    </source>
</reference>
<dbReference type="PANTHER" id="PTHR33387:SF3">
    <property type="entry name" value="DUF985 DOMAIN-CONTAINING PROTEIN"/>
    <property type="match status" value="1"/>
</dbReference>
<dbReference type="CDD" id="cd06121">
    <property type="entry name" value="cupin_YML079wp"/>
    <property type="match status" value="1"/>
</dbReference>
<gene>
    <name evidence="2" type="ORF">TsocGM_05480</name>
</gene>
<evidence type="ECO:0000313" key="3">
    <source>
        <dbReference type="Proteomes" id="UP000280296"/>
    </source>
</evidence>
<dbReference type="Proteomes" id="UP000280296">
    <property type="component" value="Unassembled WGS sequence"/>
</dbReference>
<evidence type="ECO:0000259" key="1">
    <source>
        <dbReference type="Pfam" id="PF06172"/>
    </source>
</evidence>
<dbReference type="OrthoDB" id="9798288at2"/>
<feature type="domain" description="DUF985" evidence="1">
    <location>
        <begin position="6"/>
        <end position="145"/>
    </location>
</feature>
<proteinExistence type="predicted"/>
<accession>A0A432MNH9</accession>
<dbReference type="Pfam" id="PF06172">
    <property type="entry name" value="Cupin_5"/>
    <property type="match status" value="1"/>
</dbReference>
<sequence>MTDAPSWIARLGLQDHPEGGFFSESYRSADQLDAGILGGRYDGPRPVATSIYFLLTSDSFSSLHRLNSDELWYFHAGSPLTVHVIDPEGAYRPIKVGLNLDDGQRPQAVVPAGSWFGATVDEPGGFSLVGCAVAPGFAFADFELADRDQLTRAFPQHAELIARLTR</sequence>
<dbReference type="InterPro" id="IPR011051">
    <property type="entry name" value="RmlC_Cupin_sf"/>
</dbReference>
<dbReference type="RefSeq" id="WP_126724297.1">
    <property type="nucleotide sequence ID" value="NZ_RYZH01000007.1"/>
</dbReference>
<keyword evidence="3" id="KW-1185">Reference proteome</keyword>
<organism evidence="2 3">
    <name type="scientific">Tautonia sociabilis</name>
    <dbReference type="NCBI Taxonomy" id="2080755"/>
    <lineage>
        <taxon>Bacteria</taxon>
        <taxon>Pseudomonadati</taxon>
        <taxon>Planctomycetota</taxon>
        <taxon>Planctomycetia</taxon>
        <taxon>Isosphaerales</taxon>
        <taxon>Isosphaeraceae</taxon>
        <taxon>Tautonia</taxon>
    </lineage>
</organism>
<dbReference type="AlphaFoldDB" id="A0A432MNH9"/>
<dbReference type="Gene3D" id="2.60.120.10">
    <property type="entry name" value="Jelly Rolls"/>
    <property type="match status" value="1"/>
</dbReference>
<reference evidence="2 3" key="2">
    <citation type="submission" date="2019-01" db="EMBL/GenBank/DDBJ databases">
        <title>Tautonia sociabilis, a novel thermotolerant planctomycete of Isosphaeraceae family, isolated from a 4000 m deep subterranean habitat.</title>
        <authorList>
            <person name="Kovaleva O.L."/>
            <person name="Elcheninov A.G."/>
            <person name="Van Heerden E."/>
            <person name="Toshchakov S.V."/>
            <person name="Novikov A."/>
            <person name="Bonch-Osmolovskaya E.A."/>
            <person name="Kublanov I.V."/>
        </authorList>
    </citation>
    <scope>NUCLEOTIDE SEQUENCE [LARGE SCALE GENOMIC DNA]</scope>
    <source>
        <strain evidence="2 3">GM2012</strain>
    </source>
</reference>
<comment type="caution">
    <text evidence="2">The sequence shown here is derived from an EMBL/GenBank/DDBJ whole genome shotgun (WGS) entry which is preliminary data.</text>
</comment>
<dbReference type="InterPro" id="IPR014710">
    <property type="entry name" value="RmlC-like_jellyroll"/>
</dbReference>
<protein>
    <submittedName>
        <fullName evidence="2">Cupin domain-containing protein</fullName>
    </submittedName>
</protein>
<dbReference type="PANTHER" id="PTHR33387">
    <property type="entry name" value="RMLC-LIKE JELLY ROLL FOLD PROTEIN"/>
    <property type="match status" value="1"/>
</dbReference>
<dbReference type="InterPro" id="IPR039935">
    <property type="entry name" value="YML079W-like"/>
</dbReference>
<name>A0A432MNH9_9BACT</name>
<dbReference type="SUPFAM" id="SSF51182">
    <property type="entry name" value="RmlC-like cupins"/>
    <property type="match status" value="1"/>
</dbReference>
<evidence type="ECO:0000313" key="2">
    <source>
        <dbReference type="EMBL" id="RUL88809.1"/>
    </source>
</evidence>
<dbReference type="InterPro" id="IPR009327">
    <property type="entry name" value="Cupin_DUF985"/>
</dbReference>